<dbReference type="EC" id="4.1.1.112" evidence="8"/>
<keyword evidence="10 18" id="KW-0479">Metal-binding</keyword>
<feature type="binding site" evidence="18">
    <location>
        <position position="117"/>
    </location>
    <ligand>
        <name>substrate</name>
    </ligand>
</feature>
<evidence type="ECO:0000256" key="5">
    <source>
        <dbReference type="ARBA" id="ARBA00011233"/>
    </source>
</evidence>
<dbReference type="Pfam" id="PF03737">
    <property type="entry name" value="RraA-like"/>
    <property type="match status" value="1"/>
</dbReference>
<sequence>MTGIVVTGAPRVPLDQLDALAGYGVATVHEAQGRSGLLRSWINPIQEGVRVSGSAVTATVAPGDNTMIAVAVEQCQAGDILVVTPTSPSEMGYFGDLLATSLKARGVRGLVIDSGVRDVADLKALEFPVWSRCIVAEGTTKGSLGDVNVPISIAGQIVHPGDAIVADDDGVVVVPRACAAAVVIASREREEKEERSRRRYEQGEIALDVNNMRSLIEKAGIRYVDYQDWKGTEEP</sequence>
<dbReference type="GO" id="GO:0019336">
    <property type="term" value="P:phenol-containing compound catabolic process"/>
    <property type="evidence" value="ECO:0007669"/>
    <property type="project" value="UniProtKB-ARBA"/>
</dbReference>
<keyword evidence="11 18" id="KW-0460">Magnesium</keyword>
<evidence type="ECO:0000256" key="6">
    <source>
        <dbReference type="ARBA" id="ARBA00011643"/>
    </source>
</evidence>
<dbReference type="GO" id="GO:0047443">
    <property type="term" value="F:4-hydroxy-4-methyl-2-oxoglutarate aldolase activity"/>
    <property type="evidence" value="ECO:0007669"/>
    <property type="project" value="UniProtKB-EC"/>
</dbReference>
<feature type="binding site" evidence="18">
    <location>
        <position position="118"/>
    </location>
    <ligand>
        <name>Mg(2+)</name>
        <dbReference type="ChEBI" id="CHEBI:18420"/>
    </ligand>
</feature>
<comment type="catalytic activity">
    <reaction evidence="1">
        <text>4-hydroxy-4-methyl-2-oxoglutarate = 2 pyruvate</text>
        <dbReference type="Rhea" id="RHEA:22748"/>
        <dbReference type="ChEBI" id="CHEBI:15361"/>
        <dbReference type="ChEBI" id="CHEBI:58276"/>
        <dbReference type="EC" id="4.1.3.17"/>
    </reaction>
</comment>
<evidence type="ECO:0000256" key="13">
    <source>
        <dbReference type="ARBA" id="ARBA00025046"/>
    </source>
</evidence>
<comment type="catalytic activity">
    <reaction evidence="16">
        <text>oxaloacetate + H(+) = pyruvate + CO2</text>
        <dbReference type="Rhea" id="RHEA:15641"/>
        <dbReference type="ChEBI" id="CHEBI:15361"/>
        <dbReference type="ChEBI" id="CHEBI:15378"/>
        <dbReference type="ChEBI" id="CHEBI:16452"/>
        <dbReference type="ChEBI" id="CHEBI:16526"/>
        <dbReference type="EC" id="4.1.1.112"/>
    </reaction>
</comment>
<evidence type="ECO:0000256" key="14">
    <source>
        <dbReference type="ARBA" id="ARBA00030169"/>
    </source>
</evidence>
<comment type="subunit">
    <text evidence="5">Homotrimer.</text>
</comment>
<evidence type="ECO:0000313" key="20">
    <source>
        <dbReference type="Proteomes" id="UP000552045"/>
    </source>
</evidence>
<comment type="similarity">
    <text evidence="4">Belongs to the class II aldolase/RraA-like family.</text>
</comment>
<organism evidence="19 20">
    <name type="scientific">Microbacterium pseudoresistens</name>
    <dbReference type="NCBI Taxonomy" id="640634"/>
    <lineage>
        <taxon>Bacteria</taxon>
        <taxon>Bacillati</taxon>
        <taxon>Actinomycetota</taxon>
        <taxon>Actinomycetes</taxon>
        <taxon>Micrococcales</taxon>
        <taxon>Microbacteriaceae</taxon>
        <taxon>Microbacterium</taxon>
    </lineage>
</organism>
<evidence type="ECO:0000256" key="2">
    <source>
        <dbReference type="ARBA" id="ARBA00001946"/>
    </source>
</evidence>
<evidence type="ECO:0000256" key="4">
    <source>
        <dbReference type="ARBA" id="ARBA00008621"/>
    </source>
</evidence>
<evidence type="ECO:0000256" key="10">
    <source>
        <dbReference type="ARBA" id="ARBA00022723"/>
    </source>
</evidence>
<evidence type="ECO:0000256" key="8">
    <source>
        <dbReference type="ARBA" id="ARBA00012947"/>
    </source>
</evidence>
<comment type="function">
    <text evidence="13">Catalyzes the aldol cleavage of 4-hydroxy-4-methyl-2-oxoglutarate (HMG) into 2 molecules of pyruvate. Also contains a secondary oxaloacetate (OAA) decarboxylase activity due to the common pyruvate enolate transition state formed following C-C bond cleavage in the retro-aldol and decarboxylation reactions.</text>
</comment>
<dbReference type="InterPro" id="IPR036704">
    <property type="entry name" value="RraA/RraA-like_sf"/>
</dbReference>
<dbReference type="GO" id="GO:0046872">
    <property type="term" value="F:metal ion binding"/>
    <property type="evidence" value="ECO:0007669"/>
    <property type="project" value="UniProtKB-KW"/>
</dbReference>
<dbReference type="Proteomes" id="UP000552045">
    <property type="component" value="Unassembled WGS sequence"/>
</dbReference>
<keyword evidence="20" id="KW-1185">Reference proteome</keyword>
<comment type="caution">
    <text evidence="19">The sequence shown here is derived from an EMBL/GenBank/DDBJ whole genome shotgun (WGS) entry which is preliminary data.</text>
</comment>
<comment type="cofactor">
    <cofactor evidence="3">
        <name>a divalent metal cation</name>
        <dbReference type="ChEBI" id="CHEBI:60240"/>
    </cofactor>
</comment>
<comment type="cofactor">
    <cofactor evidence="2 18">
        <name>Mg(2+)</name>
        <dbReference type="ChEBI" id="CHEBI:18420"/>
    </cofactor>
</comment>
<protein>
    <recommendedName>
        <fullName evidence="9">Putative 4-hydroxy-4-methyl-2-oxoglutarate aldolase</fullName>
        <ecNumber evidence="8">4.1.1.112</ecNumber>
        <ecNumber evidence="7">4.1.3.17</ecNumber>
    </recommendedName>
    <alternativeName>
        <fullName evidence="15">Oxaloacetate decarboxylase</fullName>
    </alternativeName>
    <alternativeName>
        <fullName evidence="14">RraA-like protein</fullName>
    </alternativeName>
</protein>
<evidence type="ECO:0000256" key="1">
    <source>
        <dbReference type="ARBA" id="ARBA00001342"/>
    </source>
</evidence>
<evidence type="ECO:0000256" key="3">
    <source>
        <dbReference type="ARBA" id="ARBA00001968"/>
    </source>
</evidence>
<name>A0A7Y9EVS3_9MICO</name>
<comment type="subunit">
    <text evidence="6">Homohexamer.</text>
</comment>
<evidence type="ECO:0000256" key="16">
    <source>
        <dbReference type="ARBA" id="ARBA00047973"/>
    </source>
</evidence>
<dbReference type="GO" id="GO:0032787">
    <property type="term" value="P:monocarboxylic acid metabolic process"/>
    <property type="evidence" value="ECO:0007669"/>
    <property type="project" value="UniProtKB-ARBA"/>
</dbReference>
<gene>
    <name evidence="19" type="ORF">BKA02_001927</name>
</gene>
<evidence type="ECO:0000256" key="15">
    <source>
        <dbReference type="ARBA" id="ARBA00032305"/>
    </source>
</evidence>
<dbReference type="PANTHER" id="PTHR33254">
    <property type="entry name" value="4-HYDROXY-4-METHYL-2-OXOGLUTARATE ALDOLASE 3-RELATED"/>
    <property type="match status" value="1"/>
</dbReference>
<evidence type="ECO:0000256" key="11">
    <source>
        <dbReference type="ARBA" id="ARBA00022842"/>
    </source>
</evidence>
<evidence type="ECO:0000256" key="9">
    <source>
        <dbReference type="ARBA" id="ARBA00016549"/>
    </source>
</evidence>
<dbReference type="SUPFAM" id="SSF89562">
    <property type="entry name" value="RraA-like"/>
    <property type="match status" value="1"/>
</dbReference>
<proteinExistence type="inferred from homology"/>
<dbReference type="EMBL" id="JACCBH010000001">
    <property type="protein sequence ID" value="NYD54872.1"/>
    <property type="molecule type" value="Genomic_DNA"/>
</dbReference>
<dbReference type="CDD" id="cd16841">
    <property type="entry name" value="RraA_family"/>
    <property type="match status" value="1"/>
</dbReference>
<feature type="binding site" evidence="18">
    <location>
        <begin position="95"/>
        <end position="98"/>
    </location>
    <ligand>
        <name>substrate</name>
    </ligand>
</feature>
<dbReference type="PANTHER" id="PTHR33254:SF16">
    <property type="entry name" value="BLR3842 PROTEIN"/>
    <property type="match status" value="1"/>
</dbReference>
<dbReference type="InterPro" id="IPR005493">
    <property type="entry name" value="RraA/RraA-like"/>
</dbReference>
<dbReference type="FunFam" id="3.50.30.40:FF:000002">
    <property type="entry name" value="4-carboxy-4-hydroxy-2-oxoadipate aldolase/oxaloacetate decarboxylase"/>
    <property type="match status" value="1"/>
</dbReference>
<accession>A0A7Y9EVS3</accession>
<dbReference type="Gene3D" id="3.50.30.40">
    <property type="entry name" value="Ribonuclease E inhibitor RraA/RraA-like"/>
    <property type="match status" value="1"/>
</dbReference>
<dbReference type="AlphaFoldDB" id="A0A7Y9EVS3"/>
<evidence type="ECO:0000256" key="12">
    <source>
        <dbReference type="ARBA" id="ARBA00023239"/>
    </source>
</evidence>
<evidence type="ECO:0000256" key="18">
    <source>
        <dbReference type="PIRSR" id="PIRSR605493-1"/>
    </source>
</evidence>
<keyword evidence="12 19" id="KW-0456">Lyase</keyword>
<evidence type="ECO:0000313" key="19">
    <source>
        <dbReference type="EMBL" id="NYD54872.1"/>
    </source>
</evidence>
<evidence type="ECO:0000256" key="17">
    <source>
        <dbReference type="ARBA" id="ARBA00061585"/>
    </source>
</evidence>
<dbReference type="GO" id="GO:0046395">
    <property type="term" value="P:carboxylic acid catabolic process"/>
    <property type="evidence" value="ECO:0007669"/>
    <property type="project" value="UniProtKB-ARBA"/>
</dbReference>
<evidence type="ECO:0000256" key="7">
    <source>
        <dbReference type="ARBA" id="ARBA00012213"/>
    </source>
</evidence>
<dbReference type="NCBIfam" id="NF006731">
    <property type="entry name" value="PRK09262.1"/>
    <property type="match status" value="1"/>
</dbReference>
<dbReference type="RefSeq" id="WP_179433549.1">
    <property type="nucleotide sequence ID" value="NZ_BAABLC010000002.1"/>
</dbReference>
<dbReference type="EC" id="4.1.3.17" evidence="7"/>
<dbReference type="GO" id="GO:0008948">
    <property type="term" value="F:oxaloacetate decarboxylase activity"/>
    <property type="evidence" value="ECO:0007669"/>
    <property type="project" value="UniProtKB-EC"/>
</dbReference>
<reference evidence="19 20" key="1">
    <citation type="submission" date="2020-07" db="EMBL/GenBank/DDBJ databases">
        <title>Sequencing the genomes of 1000 actinobacteria strains.</title>
        <authorList>
            <person name="Klenk H.-P."/>
        </authorList>
    </citation>
    <scope>NUCLEOTIDE SEQUENCE [LARGE SCALE GENOMIC DNA]</scope>
    <source>
        <strain evidence="19 20">DSM 22185</strain>
    </source>
</reference>
<comment type="similarity">
    <text evidence="17">Belongs to the LigK/PcmE family.</text>
</comment>